<gene>
    <name evidence="1" type="ORF">WJX73_006727</name>
</gene>
<dbReference type="SUPFAM" id="SSF64288">
    <property type="entry name" value="Chorismate lyase-like"/>
    <property type="match status" value="1"/>
</dbReference>
<reference evidence="1 2" key="1">
    <citation type="journal article" date="2024" name="Nat. Commun.">
        <title>Phylogenomics reveals the evolutionary origins of lichenization in chlorophyte algae.</title>
        <authorList>
            <person name="Puginier C."/>
            <person name="Libourel C."/>
            <person name="Otte J."/>
            <person name="Skaloud P."/>
            <person name="Haon M."/>
            <person name="Grisel S."/>
            <person name="Petersen M."/>
            <person name="Berrin J.G."/>
            <person name="Delaux P.M."/>
            <person name="Dal Grande F."/>
            <person name="Keller J."/>
        </authorList>
    </citation>
    <scope>NUCLEOTIDE SEQUENCE [LARGE SCALE GENOMIC DNA]</scope>
    <source>
        <strain evidence="1 2">SAG 2036</strain>
    </source>
</reference>
<dbReference type="InterPro" id="IPR028978">
    <property type="entry name" value="Chorismate_lyase_/UTRA_dom_sf"/>
</dbReference>
<dbReference type="NCBIfam" id="NF037993">
    <property type="entry name" value="cyano_chori_ly"/>
    <property type="match status" value="1"/>
</dbReference>
<keyword evidence="2" id="KW-1185">Reference proteome</keyword>
<accession>A0AAW1NM82</accession>
<evidence type="ECO:0008006" key="3">
    <source>
        <dbReference type="Google" id="ProtNLM"/>
    </source>
</evidence>
<sequence>MDSVHASTWYPLNVPLLWQGTEEEALKAGTPVAELPAPWKVILLSDGSVTRHLQMMMGMKVEVECFEMRNIGEGDKETEKLPEATRHIERPLLQRQVLLRQPNESTGEYATGTPLVYAASWWNADMADNYLQDKEAPIWVSLMRDRTELYREIQVVSLGNSSFLQRTFSRPGPFWGRQYLFWHGGKPLTLIHEVFSSSLEAYLGPCPMPRMNLS</sequence>
<dbReference type="Pfam" id="PF01947">
    <property type="entry name" value="Rv2949c-like"/>
    <property type="match status" value="1"/>
</dbReference>
<dbReference type="Gene3D" id="3.40.1410.10">
    <property type="entry name" value="Chorismate lyase-like"/>
    <property type="match status" value="1"/>
</dbReference>
<comment type="caution">
    <text evidence="1">The sequence shown here is derived from an EMBL/GenBank/DDBJ whole genome shotgun (WGS) entry which is preliminary data.</text>
</comment>
<organism evidence="1 2">
    <name type="scientific">Symbiochloris irregularis</name>
    <dbReference type="NCBI Taxonomy" id="706552"/>
    <lineage>
        <taxon>Eukaryota</taxon>
        <taxon>Viridiplantae</taxon>
        <taxon>Chlorophyta</taxon>
        <taxon>core chlorophytes</taxon>
        <taxon>Trebouxiophyceae</taxon>
        <taxon>Trebouxiales</taxon>
        <taxon>Trebouxiaceae</taxon>
        <taxon>Symbiochloris</taxon>
    </lineage>
</organism>
<protein>
    <recommendedName>
        <fullName evidence="3">Chorismate lyase</fullName>
    </recommendedName>
</protein>
<evidence type="ECO:0000313" key="1">
    <source>
        <dbReference type="EMBL" id="KAK9791355.1"/>
    </source>
</evidence>
<dbReference type="InterPro" id="IPR002800">
    <property type="entry name" value="Rv2949c-like"/>
</dbReference>
<name>A0AAW1NM82_9CHLO</name>
<dbReference type="AlphaFoldDB" id="A0AAW1NM82"/>
<proteinExistence type="predicted"/>
<evidence type="ECO:0000313" key="2">
    <source>
        <dbReference type="Proteomes" id="UP001465755"/>
    </source>
</evidence>
<dbReference type="Proteomes" id="UP001465755">
    <property type="component" value="Unassembled WGS sequence"/>
</dbReference>
<dbReference type="EMBL" id="JALJOQ010000179">
    <property type="protein sequence ID" value="KAK9791355.1"/>
    <property type="molecule type" value="Genomic_DNA"/>
</dbReference>
<dbReference type="InterPro" id="IPR048022">
    <property type="entry name" value="Ch_lyase_cyan"/>
</dbReference>